<feature type="region of interest" description="Disordered" evidence="12">
    <location>
        <begin position="63"/>
        <end position="95"/>
    </location>
</feature>
<reference evidence="15" key="1">
    <citation type="submission" date="2020-11" db="EMBL/GenBank/DDBJ databases">
        <authorList>
            <person name="Tran Van P."/>
        </authorList>
    </citation>
    <scope>NUCLEOTIDE SEQUENCE</scope>
</reference>
<name>A0A7R9BJX4_9CRUS</name>
<feature type="domain" description="Band 3 cytoplasmic" evidence="14">
    <location>
        <begin position="229"/>
        <end position="540"/>
    </location>
</feature>
<dbReference type="FunFam" id="3.40.930.10:FF:000020">
    <property type="entry name" value="Anion exchange protein"/>
    <property type="match status" value="1"/>
</dbReference>
<dbReference type="GO" id="GO:0008509">
    <property type="term" value="F:monoatomic anion transmembrane transporter activity"/>
    <property type="evidence" value="ECO:0007669"/>
    <property type="project" value="InterPro"/>
</dbReference>
<evidence type="ECO:0000256" key="11">
    <source>
        <dbReference type="RuleBase" id="RU362035"/>
    </source>
</evidence>
<dbReference type="PRINTS" id="PR00165">
    <property type="entry name" value="ANIONEXCHNGR"/>
</dbReference>
<dbReference type="Proteomes" id="UP000678499">
    <property type="component" value="Unassembled WGS sequence"/>
</dbReference>
<evidence type="ECO:0000256" key="3">
    <source>
        <dbReference type="ARBA" id="ARBA00022448"/>
    </source>
</evidence>
<feature type="transmembrane region" description="Helical" evidence="11">
    <location>
        <begin position="725"/>
        <end position="750"/>
    </location>
</feature>
<accession>A0A7R9BJX4</accession>
<keyword evidence="3 11" id="KW-0813">Transport</keyword>
<dbReference type="EMBL" id="OA882729">
    <property type="protein sequence ID" value="CAD7276730.1"/>
    <property type="molecule type" value="Genomic_DNA"/>
</dbReference>
<dbReference type="Gene3D" id="3.40.930.10">
    <property type="entry name" value="Mannitol-specific EII, Chain A"/>
    <property type="match status" value="1"/>
</dbReference>
<feature type="domain" description="Bicarbonate transporter-like transmembrane" evidence="13">
    <location>
        <begin position="612"/>
        <end position="1169"/>
    </location>
</feature>
<keyword evidence="7 11" id="KW-1133">Transmembrane helix</keyword>
<comment type="similarity">
    <text evidence="2 11">Belongs to the anion exchanger (TC 2.A.31) family.</text>
</comment>
<keyword evidence="8 11" id="KW-0406">Ion transport</keyword>
<keyword evidence="5" id="KW-0039">Anion exchange</keyword>
<dbReference type="InterPro" id="IPR011531">
    <property type="entry name" value="HCO3_transpt-like_TM_dom"/>
</dbReference>
<dbReference type="InterPro" id="IPR001717">
    <property type="entry name" value="Anion_exchange"/>
</dbReference>
<dbReference type="NCBIfam" id="TIGR00834">
    <property type="entry name" value="ae"/>
    <property type="match status" value="1"/>
</dbReference>
<keyword evidence="9 11" id="KW-0472">Membrane</keyword>
<evidence type="ECO:0000256" key="7">
    <source>
        <dbReference type="ARBA" id="ARBA00022989"/>
    </source>
</evidence>
<sequence length="1251" mass="139176">MDAPRGVVNCGFEPDEDLNVLESISRTVSLIRLPDFGGLGRGPELPYFRSQSVPSHGIMDKMKAAAAADDDRRSSDAMPSPLYRPVDDDAPQVSQRAALAARADRGESLRQGQVQFEVGSLTDVRDENGKIKGKHRKDKSRREEDPTWRIRSGSEIEPSFQQARLNPTEADEASTLGHADLDDMASHRYDHVKHSRRHRNSHNLVHISRKDGADVLPQLMKKTIDHAPHDIFVQLDELYVTLSGQEWEWKQTARWIKYEENVEEGGKWGKAHVASLSFHSLLNLRKCLEQGVVLLDLEADDMTGVVNRVVEQLVISDQIHPEDRGAVLRTLLLRHKAVDDNEAFFKNLNDKGAWPKLVPSLTNLAGQDGLSCSVSNMNPNLLSPNEATGYVRSGSIRFGSISSYRDVESAADALGSQGLRHVPSNSILRKIPAGSEATMVLVGAVDFLELPAVAFIRLAKGTTFPGVTEVPIPTRFLFFLLGPLNTDLDYHEIGRSIGTLMSNPGFNEVAYKTETRRDLLCAINEFLDDSIVLPPGEWESKTLLHIEDLQMKSREIRERKKQRLEMEKQLERQSLTVQDEKALAVVAADGMRLSLGGDGGPPDDPLERTGHLFGGMFRDIKRRYPKYLSDLRDALNPVCLATAVFIYFAALSGAITFGGLYGAKTDNLIGVSETLIATAFTGVMFALFAGQPLIIVGATGPVLLFDQSLFSFCASQGIDFLPLRVWVGMWLGVIGLIFTAFEGACFVRFFTRFTEEIFASLVSLLFIFESFFKLYTVYRDHPLLADYCFVTESTIATLIANETVNGTLPMTTTMSPMTTFASSNITLFGLDRVRREIADQGVTVEEDALPMNEPNTALMSTVLMLGTFFIAYFLRHFRNSKFLGRSARRALGDFGVPIAIVTMVVVDYLVEDTYTEKLSVPEGLSPSNSKVRGWLISPFAENLPTWMIFAAALPAVLVFILIFMETQICQLIINKKCTKGSGHHLDIALLCLLNMLCALFGAPWQPAATVRAVSHVSALTVWSTNQAPGEKPKILEVKEQRVTNLIVALMVGLSVLMAPILKQVPLAVLFGVFLYMGISSTNGIQFFERLQLLTMPVKHHPRVNYVRKVRTWKMHMFTLIQILCLVVLWVVKSTAAALAFPFVLLLMIPIRKLLTQFFTPRELMAVQDQLSAWGFGLAAMFYDASTANDFLLDNEGEIRCDNPYGLSYQMACALIPPDVIIKEPEVLFLHHRHVETNSKELQQDQEQPASV</sequence>
<dbReference type="Gene3D" id="1.10.287.570">
    <property type="entry name" value="Helical hairpin bin"/>
    <property type="match status" value="1"/>
</dbReference>
<evidence type="ECO:0000313" key="16">
    <source>
        <dbReference type="Proteomes" id="UP000678499"/>
    </source>
</evidence>
<feature type="transmembrane region" description="Helical" evidence="11">
    <location>
        <begin position="640"/>
        <end position="663"/>
    </location>
</feature>
<feature type="compositionally biased region" description="Basic and acidic residues" evidence="12">
    <location>
        <begin position="63"/>
        <end position="75"/>
    </location>
</feature>
<dbReference type="InterPro" id="IPR003020">
    <property type="entry name" value="HCO3_transpt_euk"/>
</dbReference>
<evidence type="ECO:0000256" key="10">
    <source>
        <dbReference type="ARBA" id="ARBA00049347"/>
    </source>
</evidence>
<dbReference type="GO" id="GO:0051453">
    <property type="term" value="P:regulation of intracellular pH"/>
    <property type="evidence" value="ECO:0007669"/>
    <property type="project" value="TreeGrafter"/>
</dbReference>
<organism evidence="15">
    <name type="scientific">Notodromas monacha</name>
    <dbReference type="NCBI Taxonomy" id="399045"/>
    <lineage>
        <taxon>Eukaryota</taxon>
        <taxon>Metazoa</taxon>
        <taxon>Ecdysozoa</taxon>
        <taxon>Arthropoda</taxon>
        <taxon>Crustacea</taxon>
        <taxon>Oligostraca</taxon>
        <taxon>Ostracoda</taxon>
        <taxon>Podocopa</taxon>
        <taxon>Podocopida</taxon>
        <taxon>Cypridocopina</taxon>
        <taxon>Cypridoidea</taxon>
        <taxon>Cyprididae</taxon>
        <taxon>Notodromas</taxon>
    </lineage>
</organism>
<evidence type="ECO:0000313" key="15">
    <source>
        <dbReference type="EMBL" id="CAD7276730.1"/>
    </source>
</evidence>
<dbReference type="EMBL" id="CAJPEX010000692">
    <property type="protein sequence ID" value="CAG0916882.1"/>
    <property type="molecule type" value="Genomic_DNA"/>
</dbReference>
<dbReference type="PANTHER" id="PTHR11453:SF47">
    <property type="entry name" value="ANION EXCHANGE PROTEIN"/>
    <property type="match status" value="1"/>
</dbReference>
<feature type="transmembrane region" description="Helical" evidence="11">
    <location>
        <begin position="1042"/>
        <end position="1061"/>
    </location>
</feature>
<feature type="transmembrane region" description="Helical" evidence="11">
    <location>
        <begin position="757"/>
        <end position="775"/>
    </location>
</feature>
<evidence type="ECO:0000256" key="8">
    <source>
        <dbReference type="ARBA" id="ARBA00023065"/>
    </source>
</evidence>
<feature type="transmembrane region" description="Helical" evidence="11">
    <location>
        <begin position="943"/>
        <end position="964"/>
    </location>
</feature>
<protein>
    <recommendedName>
        <fullName evidence="11">Anion exchange protein</fullName>
    </recommendedName>
</protein>
<feature type="transmembrane region" description="Helical" evidence="11">
    <location>
        <begin position="894"/>
        <end position="910"/>
    </location>
</feature>
<keyword evidence="6 11" id="KW-0812">Transmembrane</keyword>
<dbReference type="OrthoDB" id="1735926at2759"/>
<keyword evidence="16" id="KW-1185">Reference proteome</keyword>
<evidence type="ECO:0000259" key="14">
    <source>
        <dbReference type="Pfam" id="PF07565"/>
    </source>
</evidence>
<evidence type="ECO:0000256" key="9">
    <source>
        <dbReference type="ARBA" id="ARBA00023136"/>
    </source>
</evidence>
<dbReference type="AlphaFoldDB" id="A0A7R9BJX4"/>
<dbReference type="Pfam" id="PF07565">
    <property type="entry name" value="Band_3_cyto"/>
    <property type="match status" value="1"/>
</dbReference>
<evidence type="ECO:0000259" key="13">
    <source>
        <dbReference type="Pfam" id="PF00955"/>
    </source>
</evidence>
<dbReference type="FunFam" id="1.10.287.570:FF:000001">
    <property type="entry name" value="Anion exchange protein"/>
    <property type="match status" value="1"/>
</dbReference>
<feature type="transmembrane region" description="Helical" evidence="11">
    <location>
        <begin position="675"/>
        <end position="705"/>
    </location>
</feature>
<dbReference type="PANTHER" id="PTHR11453">
    <property type="entry name" value="ANION EXCHANGE PROTEIN"/>
    <property type="match status" value="1"/>
</dbReference>
<feature type="region of interest" description="Disordered" evidence="12">
    <location>
        <begin position="127"/>
        <end position="147"/>
    </location>
</feature>
<feature type="transmembrane region" description="Helical" evidence="11">
    <location>
        <begin position="1068"/>
        <end position="1087"/>
    </location>
</feature>
<proteinExistence type="inferred from homology"/>
<feature type="transmembrane region" description="Helical" evidence="11">
    <location>
        <begin position="1119"/>
        <end position="1148"/>
    </location>
</feature>
<evidence type="ECO:0000256" key="12">
    <source>
        <dbReference type="SAM" id="MobiDB-lite"/>
    </source>
</evidence>
<evidence type="ECO:0000256" key="6">
    <source>
        <dbReference type="ARBA" id="ARBA00022692"/>
    </source>
</evidence>
<dbReference type="GO" id="GO:0005452">
    <property type="term" value="F:solute:inorganic anion antiporter activity"/>
    <property type="evidence" value="ECO:0007669"/>
    <property type="project" value="InterPro"/>
</dbReference>
<keyword evidence="4" id="KW-1003">Cell membrane</keyword>
<evidence type="ECO:0000256" key="4">
    <source>
        <dbReference type="ARBA" id="ARBA00022475"/>
    </source>
</evidence>
<dbReference type="GO" id="GO:0015701">
    <property type="term" value="P:bicarbonate transport"/>
    <property type="evidence" value="ECO:0007669"/>
    <property type="project" value="TreeGrafter"/>
</dbReference>
<evidence type="ECO:0000256" key="2">
    <source>
        <dbReference type="ARBA" id="ARBA00010993"/>
    </source>
</evidence>
<feature type="transmembrane region" description="Helical" evidence="11">
    <location>
        <begin position="857"/>
        <end position="874"/>
    </location>
</feature>
<gene>
    <name evidence="15" type="ORF">NMOB1V02_LOCUS4481</name>
</gene>
<dbReference type="Pfam" id="PF00955">
    <property type="entry name" value="HCO3_cotransp"/>
    <property type="match status" value="1"/>
</dbReference>
<evidence type="ECO:0000256" key="1">
    <source>
        <dbReference type="ARBA" id="ARBA00004651"/>
    </source>
</evidence>
<dbReference type="InterPro" id="IPR016152">
    <property type="entry name" value="PTrfase/Anion_transptr"/>
</dbReference>
<dbReference type="InterPro" id="IPR013769">
    <property type="entry name" value="Band3_cytoplasmic_dom"/>
</dbReference>
<comment type="catalytic activity">
    <reaction evidence="10">
        <text>hydrogencarbonate(in) + chloride(out) = hydrogencarbonate(out) + chloride(in)</text>
        <dbReference type="Rhea" id="RHEA:72363"/>
        <dbReference type="ChEBI" id="CHEBI:17544"/>
        <dbReference type="ChEBI" id="CHEBI:17996"/>
    </reaction>
</comment>
<dbReference type="SUPFAM" id="SSF55804">
    <property type="entry name" value="Phoshotransferase/anion transport protein"/>
    <property type="match status" value="1"/>
</dbReference>
<evidence type="ECO:0000256" key="5">
    <source>
        <dbReference type="ARBA" id="ARBA00022681"/>
    </source>
</evidence>
<comment type="subcellular location">
    <subcellularLocation>
        <location evidence="1">Cell membrane</location>
        <topology evidence="1">Multi-pass membrane protein</topology>
    </subcellularLocation>
    <subcellularLocation>
        <location evidence="11">Membrane</location>
        <topology evidence="11">Multi-pass membrane protein</topology>
    </subcellularLocation>
</comment>
<dbReference type="GO" id="GO:0005886">
    <property type="term" value="C:plasma membrane"/>
    <property type="evidence" value="ECO:0007669"/>
    <property type="project" value="UniProtKB-SubCell"/>
</dbReference>
<dbReference type="PRINTS" id="PR01231">
    <property type="entry name" value="HCO3TRNSPORT"/>
</dbReference>